<dbReference type="InterPro" id="IPR007627">
    <property type="entry name" value="RNA_pol_sigma70_r2"/>
</dbReference>
<dbReference type="NCBIfam" id="TIGR02937">
    <property type="entry name" value="sigma70-ECF"/>
    <property type="match status" value="1"/>
</dbReference>
<evidence type="ECO:0000313" key="7">
    <source>
        <dbReference type="EMBL" id="MVZ62985.1"/>
    </source>
</evidence>
<feature type="domain" description="RNA polymerase sigma factor 70 region 4 type 2" evidence="6">
    <location>
        <begin position="123"/>
        <end position="174"/>
    </location>
</feature>
<evidence type="ECO:0000313" key="8">
    <source>
        <dbReference type="Proteomes" id="UP000435036"/>
    </source>
</evidence>
<dbReference type="Gene3D" id="1.10.10.10">
    <property type="entry name" value="Winged helix-like DNA-binding domain superfamily/Winged helix DNA-binding domain"/>
    <property type="match status" value="1"/>
</dbReference>
<dbReference type="Pfam" id="PF08281">
    <property type="entry name" value="Sigma70_r4_2"/>
    <property type="match status" value="1"/>
</dbReference>
<evidence type="ECO:0000256" key="4">
    <source>
        <dbReference type="ARBA" id="ARBA00023163"/>
    </source>
</evidence>
<comment type="caution">
    <text evidence="7">The sequence shown here is derived from an EMBL/GenBank/DDBJ whole genome shotgun (WGS) entry which is preliminary data.</text>
</comment>
<keyword evidence="8" id="KW-1185">Reference proteome</keyword>
<dbReference type="PANTHER" id="PTHR43133:SF46">
    <property type="entry name" value="RNA POLYMERASE SIGMA-70 FACTOR ECF SUBFAMILY"/>
    <property type="match status" value="1"/>
</dbReference>
<organism evidence="7 8">
    <name type="scientific">Sphingobacterium humi</name>
    <dbReference type="NCBI Taxonomy" id="1796905"/>
    <lineage>
        <taxon>Bacteria</taxon>
        <taxon>Pseudomonadati</taxon>
        <taxon>Bacteroidota</taxon>
        <taxon>Sphingobacteriia</taxon>
        <taxon>Sphingobacteriales</taxon>
        <taxon>Sphingobacteriaceae</taxon>
        <taxon>Sphingobacterium</taxon>
    </lineage>
</organism>
<dbReference type="InterPro" id="IPR036388">
    <property type="entry name" value="WH-like_DNA-bd_sf"/>
</dbReference>
<dbReference type="GO" id="GO:0003677">
    <property type="term" value="F:DNA binding"/>
    <property type="evidence" value="ECO:0007669"/>
    <property type="project" value="InterPro"/>
</dbReference>
<gene>
    <name evidence="7" type="ORF">GQF63_13195</name>
</gene>
<evidence type="ECO:0000256" key="2">
    <source>
        <dbReference type="ARBA" id="ARBA00023015"/>
    </source>
</evidence>
<proteinExistence type="inferred from homology"/>
<evidence type="ECO:0000256" key="3">
    <source>
        <dbReference type="ARBA" id="ARBA00023082"/>
    </source>
</evidence>
<protein>
    <submittedName>
        <fullName evidence="7">Sigma-70 family RNA polymerase sigma factor</fullName>
    </submittedName>
</protein>
<dbReference type="EMBL" id="WSQA01000010">
    <property type="protein sequence ID" value="MVZ62985.1"/>
    <property type="molecule type" value="Genomic_DNA"/>
</dbReference>
<dbReference type="Pfam" id="PF04542">
    <property type="entry name" value="Sigma70_r2"/>
    <property type="match status" value="1"/>
</dbReference>
<dbReference type="Proteomes" id="UP000435036">
    <property type="component" value="Unassembled WGS sequence"/>
</dbReference>
<dbReference type="Gene3D" id="1.10.1740.10">
    <property type="match status" value="1"/>
</dbReference>
<dbReference type="InterPro" id="IPR013325">
    <property type="entry name" value="RNA_pol_sigma_r2"/>
</dbReference>
<feature type="domain" description="RNA polymerase sigma-70 region 2" evidence="5">
    <location>
        <begin position="26"/>
        <end position="86"/>
    </location>
</feature>
<dbReference type="GO" id="GO:0016987">
    <property type="term" value="F:sigma factor activity"/>
    <property type="evidence" value="ECO:0007669"/>
    <property type="project" value="UniProtKB-KW"/>
</dbReference>
<keyword evidence="4" id="KW-0804">Transcription</keyword>
<comment type="similarity">
    <text evidence="1">Belongs to the sigma-70 factor family. ECF subfamily.</text>
</comment>
<keyword evidence="2" id="KW-0805">Transcription regulation</keyword>
<evidence type="ECO:0000256" key="1">
    <source>
        <dbReference type="ARBA" id="ARBA00010641"/>
    </source>
</evidence>
<dbReference type="GO" id="GO:0006352">
    <property type="term" value="P:DNA-templated transcription initiation"/>
    <property type="evidence" value="ECO:0007669"/>
    <property type="project" value="InterPro"/>
</dbReference>
<dbReference type="RefSeq" id="WP_160369712.1">
    <property type="nucleotide sequence ID" value="NZ_WSQA01000010.1"/>
</dbReference>
<dbReference type="OrthoDB" id="656273at2"/>
<evidence type="ECO:0000259" key="6">
    <source>
        <dbReference type="Pfam" id="PF08281"/>
    </source>
</evidence>
<dbReference type="InterPro" id="IPR013249">
    <property type="entry name" value="RNA_pol_sigma70_r4_t2"/>
</dbReference>
<dbReference type="AlphaFoldDB" id="A0A6N8KZR0"/>
<name>A0A6N8KZR0_9SPHI</name>
<dbReference type="SUPFAM" id="SSF88659">
    <property type="entry name" value="Sigma3 and sigma4 domains of RNA polymerase sigma factors"/>
    <property type="match status" value="1"/>
</dbReference>
<dbReference type="SUPFAM" id="SSF88946">
    <property type="entry name" value="Sigma2 domain of RNA polymerase sigma factors"/>
    <property type="match status" value="1"/>
</dbReference>
<reference evidence="7 8" key="1">
    <citation type="submission" date="2019-12" db="EMBL/GenBank/DDBJ databases">
        <authorList>
            <person name="Dong K."/>
        </authorList>
    </citation>
    <scope>NUCLEOTIDE SEQUENCE [LARGE SCALE GENOMIC DNA]</scope>
    <source>
        <strain evidence="7 8">JCM 31225</strain>
    </source>
</reference>
<dbReference type="InterPro" id="IPR014284">
    <property type="entry name" value="RNA_pol_sigma-70_dom"/>
</dbReference>
<dbReference type="InterPro" id="IPR039425">
    <property type="entry name" value="RNA_pol_sigma-70-like"/>
</dbReference>
<sequence>MQSIDVMKHLLLLQSGNEEGLRFFMSNYGNHLRFFAYKITRNKEVSEEIVSESFYKLWQGHEKATSLESVKSFLYYATRNACYDHVGSAYYKTLQHGEELLWDTAEDKNDALTQIIYTELIGQIVAELDKLPKQQAEVFRLAYLEGMDTSEICKVLGTTANNVYFARSKALSALKVVFKEKDLSLYCALLVMFC</sequence>
<dbReference type="PANTHER" id="PTHR43133">
    <property type="entry name" value="RNA POLYMERASE ECF-TYPE SIGMA FACTO"/>
    <property type="match status" value="1"/>
</dbReference>
<keyword evidence="3" id="KW-0731">Sigma factor</keyword>
<accession>A0A6N8KZR0</accession>
<evidence type="ECO:0000259" key="5">
    <source>
        <dbReference type="Pfam" id="PF04542"/>
    </source>
</evidence>
<dbReference type="InterPro" id="IPR013324">
    <property type="entry name" value="RNA_pol_sigma_r3/r4-like"/>
</dbReference>